<evidence type="ECO:0000259" key="5">
    <source>
        <dbReference type="PROSITE" id="PS50043"/>
    </source>
</evidence>
<dbReference type="PROSITE" id="PS50043">
    <property type="entry name" value="HTH_LUXR_2"/>
    <property type="match status" value="1"/>
</dbReference>
<protein>
    <recommendedName>
        <fullName evidence="5">HTH luxR-type domain-containing protein</fullName>
    </recommendedName>
</protein>
<gene>
    <name evidence="6" type="ORF">NS220_08285</name>
</gene>
<dbReference type="PATRIC" id="fig|2033.6.peg.2665"/>
<organism evidence="6 7">
    <name type="scientific">Microbacterium testaceum</name>
    <name type="common">Aureobacterium testaceum</name>
    <name type="synonym">Brevibacterium testaceum</name>
    <dbReference type="NCBI Taxonomy" id="2033"/>
    <lineage>
        <taxon>Bacteria</taxon>
        <taxon>Bacillati</taxon>
        <taxon>Actinomycetota</taxon>
        <taxon>Actinomycetes</taxon>
        <taxon>Micrococcales</taxon>
        <taxon>Microbacteriaceae</taxon>
        <taxon>Microbacterium</taxon>
    </lineage>
</organism>
<reference evidence="6 7" key="1">
    <citation type="journal article" date="2016" name="Front. Microbiol.">
        <title>Genomic Resource of Rice Seed Associated Bacteria.</title>
        <authorList>
            <person name="Midha S."/>
            <person name="Bansal K."/>
            <person name="Sharma S."/>
            <person name="Kumar N."/>
            <person name="Patil P.P."/>
            <person name="Chaudhry V."/>
            <person name="Patil P.B."/>
        </authorList>
    </citation>
    <scope>NUCLEOTIDE SEQUENCE [LARGE SCALE GENOMIC DNA]</scope>
    <source>
        <strain evidence="6 7">NS220</strain>
    </source>
</reference>
<dbReference type="SMART" id="SM00382">
    <property type="entry name" value="AAA"/>
    <property type="match status" value="1"/>
</dbReference>
<dbReference type="InterPro" id="IPR036388">
    <property type="entry name" value="WH-like_DNA-bd_sf"/>
</dbReference>
<evidence type="ECO:0000313" key="6">
    <source>
        <dbReference type="EMBL" id="KTR94651.1"/>
    </source>
</evidence>
<dbReference type="InterPro" id="IPR027417">
    <property type="entry name" value="P-loop_NTPase"/>
</dbReference>
<evidence type="ECO:0000256" key="1">
    <source>
        <dbReference type="ARBA" id="ARBA00023015"/>
    </source>
</evidence>
<dbReference type="CDD" id="cd06170">
    <property type="entry name" value="LuxR_C_like"/>
    <property type="match status" value="1"/>
</dbReference>
<dbReference type="InterPro" id="IPR016032">
    <property type="entry name" value="Sig_transdc_resp-reg_C-effctor"/>
</dbReference>
<dbReference type="SUPFAM" id="SSF52540">
    <property type="entry name" value="P-loop containing nucleoside triphosphate hydrolases"/>
    <property type="match status" value="1"/>
</dbReference>
<dbReference type="PANTHER" id="PTHR44688:SF16">
    <property type="entry name" value="DNA-BINDING TRANSCRIPTIONAL ACTIVATOR DEVR_DOSR"/>
    <property type="match status" value="1"/>
</dbReference>
<dbReference type="InterPro" id="IPR000792">
    <property type="entry name" value="Tscrpt_reg_LuxR_C"/>
</dbReference>
<feature type="domain" description="HTH luxR-type" evidence="5">
    <location>
        <begin position="768"/>
        <end position="833"/>
    </location>
</feature>
<evidence type="ECO:0000313" key="7">
    <source>
        <dbReference type="Proteomes" id="UP000075025"/>
    </source>
</evidence>
<dbReference type="Pfam" id="PF00196">
    <property type="entry name" value="GerE"/>
    <property type="match status" value="1"/>
</dbReference>
<dbReference type="CDD" id="cd00009">
    <property type="entry name" value="AAA"/>
    <property type="match status" value="1"/>
</dbReference>
<dbReference type="Proteomes" id="UP000075025">
    <property type="component" value="Unassembled WGS sequence"/>
</dbReference>
<dbReference type="PANTHER" id="PTHR44688">
    <property type="entry name" value="DNA-BINDING TRANSCRIPTIONAL ACTIVATOR DEVR_DOSR"/>
    <property type="match status" value="1"/>
</dbReference>
<dbReference type="EMBL" id="LDRT01000049">
    <property type="protein sequence ID" value="KTR94651.1"/>
    <property type="molecule type" value="Genomic_DNA"/>
</dbReference>
<dbReference type="GO" id="GO:0003677">
    <property type="term" value="F:DNA binding"/>
    <property type="evidence" value="ECO:0007669"/>
    <property type="project" value="UniProtKB-KW"/>
</dbReference>
<keyword evidence="1" id="KW-0805">Transcription regulation</keyword>
<sequence>MISGFRGGENALQITGRAADPEGIARHLEAGTPVLLVGPVGVGKTVTMRRVASALARRDLPTQLVRGVEPVLEPGPVAMEDLPTPGTTLLVDDAHALDERSAATLLHGVYRRRVTACIAVETPLFSRPAPDAFTHSLLELGSRGFALRIDIEPLSETKAFAFLRECGADALDEVTTDALVWMANGSRALLYEFAEVATHAVRHGRDPLAALREAPMWTRLGEAVNKNVSTLDHEHLSTLVALGRFPGLASSHAARIRPFHEIDELRAHGYVFQDDSASGALWANPVLAAEAVRALGEQQVRTVVDTAVARMLDAGGRWWSPPIATVVAEAILRDDPPPASLTNDLSRRALLDAARHANDLGRFASAEAFATTGIVEEPDDVALCLELAHARVCAGDPRAGEQVPQAVSAEPDRHRAQQIARAWEMRGFFSPTRDLLAALDRGRADDAEPDPSAARVDTLGFALQWPLARDHAQHTARTSCGYWRVWAWLREAHARAQLGDAEGTDQLLTRVDEFVYESGISGLDTAERLWALTVSLVTRLMLNTDLPLLHERIADERRRAVREGDDRTLGLAGLAASLSAAVSGESDTALRNLAAARARFHLIRKDMAAASVKLLIAQFIAVHDRIPEARRIVDRVASLWTDGPLSLRHDYVAARSMIDALDGRYDDAARAAAHALRLTAGRPSPLLRLRDLHRAATLGVAGRDAHEERARLLTGVAASVRRFWGDAPVPLVSGHRHAELRAALLRTLVPQSSPSPLTEADAPAAETAPLDASSLTRREREIAGLIAAGMSNRDIAVHLFLSVRTVESHVYQARAKLGAESRRDLGRRVARDALASSAPAAPDASPIP</sequence>
<dbReference type="Gene3D" id="3.40.50.300">
    <property type="entry name" value="P-loop containing nucleotide triphosphate hydrolases"/>
    <property type="match status" value="1"/>
</dbReference>
<dbReference type="InterPro" id="IPR003593">
    <property type="entry name" value="AAA+_ATPase"/>
</dbReference>
<keyword evidence="3" id="KW-0804">Transcription</keyword>
<keyword evidence="2" id="KW-0238">DNA-binding</keyword>
<dbReference type="PRINTS" id="PR00038">
    <property type="entry name" value="HTHLUXR"/>
</dbReference>
<comment type="caution">
    <text evidence="6">The sequence shown here is derived from an EMBL/GenBank/DDBJ whole genome shotgun (WGS) entry which is preliminary data.</text>
</comment>
<evidence type="ECO:0000256" key="2">
    <source>
        <dbReference type="ARBA" id="ARBA00023125"/>
    </source>
</evidence>
<evidence type="ECO:0000256" key="3">
    <source>
        <dbReference type="ARBA" id="ARBA00023163"/>
    </source>
</evidence>
<dbReference type="GO" id="GO:0006355">
    <property type="term" value="P:regulation of DNA-templated transcription"/>
    <property type="evidence" value="ECO:0007669"/>
    <property type="project" value="InterPro"/>
</dbReference>
<dbReference type="SUPFAM" id="SSF46894">
    <property type="entry name" value="C-terminal effector domain of the bipartite response regulators"/>
    <property type="match status" value="1"/>
</dbReference>
<proteinExistence type="predicted"/>
<accession>A0A147EXF1</accession>
<evidence type="ECO:0000256" key="4">
    <source>
        <dbReference type="SAM" id="MobiDB-lite"/>
    </source>
</evidence>
<feature type="compositionally biased region" description="Low complexity" evidence="4">
    <location>
        <begin position="757"/>
        <end position="772"/>
    </location>
</feature>
<name>A0A147EXF1_MICTE</name>
<dbReference type="SMART" id="SM00421">
    <property type="entry name" value="HTH_LUXR"/>
    <property type="match status" value="1"/>
</dbReference>
<feature type="region of interest" description="Disordered" evidence="4">
    <location>
        <begin position="751"/>
        <end position="773"/>
    </location>
</feature>
<dbReference type="Gene3D" id="1.10.10.10">
    <property type="entry name" value="Winged helix-like DNA-binding domain superfamily/Winged helix DNA-binding domain"/>
    <property type="match status" value="1"/>
</dbReference>
<dbReference type="AlphaFoldDB" id="A0A147EXF1"/>